<dbReference type="SMART" id="SM00248">
    <property type="entry name" value="ANK"/>
    <property type="match status" value="2"/>
</dbReference>
<organism evidence="1">
    <name type="scientific">Trepomonas sp. PC1</name>
    <dbReference type="NCBI Taxonomy" id="1076344"/>
    <lineage>
        <taxon>Eukaryota</taxon>
        <taxon>Metamonada</taxon>
        <taxon>Diplomonadida</taxon>
        <taxon>Hexamitidae</taxon>
        <taxon>Hexamitinae</taxon>
        <taxon>Trepomonas</taxon>
    </lineage>
</organism>
<dbReference type="InterPro" id="IPR002110">
    <property type="entry name" value="Ankyrin_rpt"/>
</dbReference>
<name>A0A146K4Y7_9EUKA</name>
<accession>A0A146K4Y7</accession>
<dbReference type="EMBL" id="GDID01005910">
    <property type="protein sequence ID" value="JAP90696.1"/>
    <property type="molecule type" value="Transcribed_RNA"/>
</dbReference>
<proteinExistence type="predicted"/>
<dbReference type="Gene3D" id="1.25.40.20">
    <property type="entry name" value="Ankyrin repeat-containing domain"/>
    <property type="match status" value="1"/>
</dbReference>
<evidence type="ECO:0000313" key="1">
    <source>
        <dbReference type="EMBL" id="JAP90696.1"/>
    </source>
</evidence>
<dbReference type="AlphaFoldDB" id="A0A146K4Y7"/>
<dbReference type="InterPro" id="IPR036770">
    <property type="entry name" value="Ankyrin_rpt-contain_sf"/>
</dbReference>
<protein>
    <submittedName>
        <fullName evidence="1">Ankyrin repeats-containing protein</fullName>
    </submittedName>
</protein>
<sequence>MGYQTYPFYACKYSDCIVVHYWGKSTFITSSGQIVKQIQSPIKISPVNNDYPQQYIAHKYHSHYLMQYFGQIYLFDKACTTLFFSIQNPSENFVNKMAVCQDIVYLVIQNELFQLNNFKLIFISEVGFDAEVFNVFDQLVIHFDGYFYVLGADNVLVKQFKMNYHDNSVVVSEQGLFIIHVGKSLLVTFINNQLQILTNYQDFENSILSIFHYDIKYNLQLKQVQSLGYQDKAQLDEFVALQKTNIALEIAKANIVLKNNSLYVFNSTFIASLFTDEGIECNSSHELSYLLQLGSKQKILNSDFSNIQQLNFNQLKKLCEKQINFQNAIISDQTLARAVQETTTQQFEQFIQQIIPYPVPNELLMDQIYRKQLFYVEKNVTEENRLSFFKKCLQEKFEAGIDLFSKILSKNEIIAAQPLKMAIVNHDELLLHKFMDYQDGFELHYCVSCQSQFTQFFLHQNQLLDGQSALQQAVKDNSYYLVKLLAQRNDRNHHQQTALMVAIEQKNYGLLDLLIDQTNCVDIRRKCATEYAENAPYWVQQKLKEKEQLLINAKKGVNLFNYHSKEVKMELLKIRDEKWNPDDIRYKPNLQYVNCNVFNLEFIFQNNQVDDW</sequence>
<feature type="non-terminal residue" evidence="1">
    <location>
        <position position="1"/>
    </location>
</feature>
<gene>
    <name evidence="1" type="ORF">TPC1_20005</name>
</gene>
<reference evidence="1" key="1">
    <citation type="submission" date="2015-07" db="EMBL/GenBank/DDBJ databases">
        <title>Adaptation to a free-living lifestyle via gene acquisitions in the diplomonad Trepomonas sp. PC1.</title>
        <authorList>
            <person name="Xu F."/>
            <person name="Jerlstrom-Hultqvist J."/>
            <person name="Kolisko M."/>
            <person name="Simpson A.G.B."/>
            <person name="Roger A.J."/>
            <person name="Svard S.G."/>
            <person name="Andersson J.O."/>
        </authorList>
    </citation>
    <scope>NUCLEOTIDE SEQUENCE</scope>
    <source>
        <strain evidence="1">PC1</strain>
    </source>
</reference>
<dbReference type="Pfam" id="PF12796">
    <property type="entry name" value="Ank_2"/>
    <property type="match status" value="1"/>
</dbReference>
<dbReference type="SUPFAM" id="SSF48403">
    <property type="entry name" value="Ankyrin repeat"/>
    <property type="match status" value="1"/>
</dbReference>